<evidence type="ECO:0000256" key="1">
    <source>
        <dbReference type="ARBA" id="ARBA00008455"/>
    </source>
</evidence>
<evidence type="ECO:0000313" key="9">
    <source>
        <dbReference type="EMBL" id="GCC33398.1"/>
    </source>
</evidence>
<comment type="similarity">
    <text evidence="1">Belongs to the peptidase C1 family.</text>
</comment>
<protein>
    <recommendedName>
        <fullName evidence="11">Cathepsin K</fullName>
    </recommendedName>
</protein>
<keyword evidence="6" id="KW-1015">Disulfide bond</keyword>
<evidence type="ECO:0000259" key="7">
    <source>
        <dbReference type="SMART" id="SM00645"/>
    </source>
</evidence>
<dbReference type="PROSITE" id="PS00640">
    <property type="entry name" value="THIOL_PROTEASE_ASN"/>
    <property type="match status" value="1"/>
</dbReference>
<dbReference type="GO" id="GO:0008234">
    <property type="term" value="F:cysteine-type peptidase activity"/>
    <property type="evidence" value="ECO:0007669"/>
    <property type="project" value="UniProtKB-KW"/>
</dbReference>
<name>A0A401SSP4_CHIPU</name>
<feature type="domain" description="Peptidase C1A papain C-terminal" evidence="7">
    <location>
        <begin position="152"/>
        <end position="362"/>
    </location>
</feature>
<keyword evidence="10" id="KW-1185">Reference proteome</keyword>
<dbReference type="Pfam" id="PF00112">
    <property type="entry name" value="Peptidase_C1"/>
    <property type="match status" value="1"/>
</dbReference>
<dbReference type="FunFam" id="3.90.70.10:FF:000006">
    <property type="entry name" value="Cathepsin S"/>
    <property type="match status" value="1"/>
</dbReference>
<evidence type="ECO:0000313" key="10">
    <source>
        <dbReference type="Proteomes" id="UP000287033"/>
    </source>
</evidence>
<dbReference type="SUPFAM" id="SSF54001">
    <property type="entry name" value="Cysteine proteinases"/>
    <property type="match status" value="1"/>
</dbReference>
<dbReference type="InterPro" id="IPR025661">
    <property type="entry name" value="Pept_asp_AS"/>
</dbReference>
<dbReference type="AlphaFoldDB" id="A0A401SSP4"/>
<dbReference type="Pfam" id="PF08246">
    <property type="entry name" value="Inhibitor_I29"/>
    <property type="match status" value="1"/>
</dbReference>
<gene>
    <name evidence="9" type="ORF">chiPu_0011867</name>
</gene>
<dbReference type="EMBL" id="BEZZ01000514">
    <property type="protein sequence ID" value="GCC33398.1"/>
    <property type="molecule type" value="Genomic_DNA"/>
</dbReference>
<dbReference type="Proteomes" id="UP000287033">
    <property type="component" value="Unassembled WGS sequence"/>
</dbReference>
<feature type="domain" description="Cathepsin propeptide inhibitor" evidence="8">
    <location>
        <begin position="47"/>
        <end position="106"/>
    </location>
</feature>
<dbReference type="InterPro" id="IPR039417">
    <property type="entry name" value="Peptidase_C1A_papain-like"/>
</dbReference>
<dbReference type="PRINTS" id="PR00705">
    <property type="entry name" value="PAPAIN"/>
</dbReference>
<dbReference type="InterPro" id="IPR000668">
    <property type="entry name" value="Peptidase_C1A_C"/>
</dbReference>
<dbReference type="Gene3D" id="3.90.70.10">
    <property type="entry name" value="Cysteine proteinases"/>
    <property type="match status" value="1"/>
</dbReference>
<sequence>MKVGYFSEWITARLSIMKFSLFLGCVAVSILVVASGHTFNSTLDEDWKSWKSRYEKQYTQDEESYRKMVWEDNMRYIKQHNLEHSMGKHTFTVGMNQYGDLTTEEFNELMNGFFQDAADNSTEEDDDEGDGYDEDVDDLESNEIDASDDVMKYRQVDWRKKGLVTPVKSQGSCGSCWAFSVTGAIEGQWAKICKRLVSLSEQNLLDCDKSNYGCNGGFKTRAFKYVKRNGIQSEKAYPYKAKQSRCKFRKDKIAARIKNYKQVKRSERYLAMDLRRRGPIAVSLNAHPRSFHLYKQGVYSDPECTQRRGHAVLVVGFGRENGINYWLVKNSWGTRWGEKGYIKIAKDRGNLCGIANYGVYPIVTRRMCKTLASSNST</sequence>
<dbReference type="PANTHER" id="PTHR12411">
    <property type="entry name" value="CYSTEINE PROTEASE FAMILY C1-RELATED"/>
    <property type="match status" value="1"/>
</dbReference>
<keyword evidence="4" id="KW-0788">Thiol protease</keyword>
<reference evidence="9 10" key="1">
    <citation type="journal article" date="2018" name="Nat. Ecol. Evol.">
        <title>Shark genomes provide insights into elasmobranch evolution and the origin of vertebrates.</title>
        <authorList>
            <person name="Hara Y"/>
            <person name="Yamaguchi K"/>
            <person name="Onimaru K"/>
            <person name="Kadota M"/>
            <person name="Koyanagi M"/>
            <person name="Keeley SD"/>
            <person name="Tatsumi K"/>
            <person name="Tanaka K"/>
            <person name="Motone F"/>
            <person name="Kageyama Y"/>
            <person name="Nozu R"/>
            <person name="Adachi N"/>
            <person name="Nishimura O"/>
            <person name="Nakagawa R"/>
            <person name="Tanegashima C"/>
            <person name="Kiyatake I"/>
            <person name="Matsumoto R"/>
            <person name="Murakumo K"/>
            <person name="Nishida K"/>
            <person name="Terakita A"/>
            <person name="Kuratani S"/>
            <person name="Sato K"/>
            <person name="Hyodo S Kuraku.S."/>
        </authorList>
    </citation>
    <scope>NUCLEOTIDE SEQUENCE [LARGE SCALE GENOMIC DNA]</scope>
</reference>
<dbReference type="GO" id="GO:0006508">
    <property type="term" value="P:proteolysis"/>
    <property type="evidence" value="ECO:0007669"/>
    <property type="project" value="UniProtKB-KW"/>
</dbReference>
<accession>A0A401SSP4</accession>
<proteinExistence type="inferred from homology"/>
<evidence type="ECO:0008006" key="11">
    <source>
        <dbReference type="Google" id="ProtNLM"/>
    </source>
</evidence>
<dbReference type="OMA" id="RRHQKMD"/>
<dbReference type="InterPro" id="IPR013201">
    <property type="entry name" value="Prot_inhib_I29"/>
</dbReference>
<dbReference type="STRING" id="137246.A0A401SSP4"/>
<evidence type="ECO:0000256" key="5">
    <source>
        <dbReference type="ARBA" id="ARBA00023145"/>
    </source>
</evidence>
<keyword evidence="3" id="KW-0378">Hydrolase</keyword>
<keyword evidence="2" id="KW-0645">Protease</keyword>
<evidence type="ECO:0000256" key="6">
    <source>
        <dbReference type="ARBA" id="ARBA00023157"/>
    </source>
</evidence>
<dbReference type="InterPro" id="IPR000169">
    <property type="entry name" value="Pept_cys_AS"/>
</dbReference>
<evidence type="ECO:0000256" key="2">
    <source>
        <dbReference type="ARBA" id="ARBA00022670"/>
    </source>
</evidence>
<dbReference type="InterPro" id="IPR013128">
    <property type="entry name" value="Peptidase_C1A"/>
</dbReference>
<evidence type="ECO:0000256" key="4">
    <source>
        <dbReference type="ARBA" id="ARBA00022807"/>
    </source>
</evidence>
<comment type="caution">
    <text evidence="9">The sequence shown here is derived from an EMBL/GenBank/DDBJ whole genome shotgun (WGS) entry which is preliminary data.</text>
</comment>
<dbReference type="CDD" id="cd02248">
    <property type="entry name" value="Peptidase_C1A"/>
    <property type="match status" value="1"/>
</dbReference>
<dbReference type="InterPro" id="IPR038765">
    <property type="entry name" value="Papain-like_cys_pep_sf"/>
</dbReference>
<organism evidence="9 10">
    <name type="scientific">Chiloscyllium punctatum</name>
    <name type="common">Brownbanded bambooshark</name>
    <name type="synonym">Hemiscyllium punctatum</name>
    <dbReference type="NCBI Taxonomy" id="137246"/>
    <lineage>
        <taxon>Eukaryota</taxon>
        <taxon>Metazoa</taxon>
        <taxon>Chordata</taxon>
        <taxon>Craniata</taxon>
        <taxon>Vertebrata</taxon>
        <taxon>Chondrichthyes</taxon>
        <taxon>Elasmobranchii</taxon>
        <taxon>Galeomorphii</taxon>
        <taxon>Galeoidea</taxon>
        <taxon>Orectolobiformes</taxon>
        <taxon>Hemiscylliidae</taxon>
        <taxon>Chiloscyllium</taxon>
    </lineage>
</organism>
<dbReference type="SMART" id="SM00645">
    <property type="entry name" value="Pept_C1"/>
    <property type="match status" value="1"/>
</dbReference>
<keyword evidence="5" id="KW-0865">Zymogen</keyword>
<dbReference type="PROSITE" id="PS00139">
    <property type="entry name" value="THIOL_PROTEASE_CYS"/>
    <property type="match status" value="1"/>
</dbReference>
<evidence type="ECO:0000256" key="3">
    <source>
        <dbReference type="ARBA" id="ARBA00022801"/>
    </source>
</evidence>
<evidence type="ECO:0000259" key="8">
    <source>
        <dbReference type="SMART" id="SM00848"/>
    </source>
</evidence>
<dbReference type="SMART" id="SM00848">
    <property type="entry name" value="Inhibitor_I29"/>
    <property type="match status" value="1"/>
</dbReference>
<dbReference type="OrthoDB" id="10253408at2759"/>